<dbReference type="AlphaFoldDB" id="A0A225WCM8"/>
<gene>
    <name evidence="1" type="ORF">PHMEG_00011728</name>
</gene>
<reference evidence="2" key="1">
    <citation type="submission" date="2017-03" db="EMBL/GenBank/DDBJ databases">
        <title>Phytopthora megakarya and P. palmivora, two closely related causual agents of cacao black pod achieved similar genome size and gene model numbers by different mechanisms.</title>
        <authorList>
            <person name="Ali S."/>
            <person name="Shao J."/>
            <person name="Larry D.J."/>
            <person name="Kronmiller B."/>
            <person name="Shen D."/>
            <person name="Strem M.D."/>
            <person name="Melnick R.L."/>
            <person name="Guiltinan M.J."/>
            <person name="Tyler B.M."/>
            <person name="Meinhardt L.W."/>
            <person name="Bailey B.A."/>
        </authorList>
    </citation>
    <scope>NUCLEOTIDE SEQUENCE [LARGE SCALE GENOMIC DNA]</scope>
    <source>
        <strain evidence="2">zdho120</strain>
    </source>
</reference>
<evidence type="ECO:0000313" key="2">
    <source>
        <dbReference type="Proteomes" id="UP000198211"/>
    </source>
</evidence>
<proteinExistence type="predicted"/>
<organism evidence="1 2">
    <name type="scientific">Phytophthora megakarya</name>
    <dbReference type="NCBI Taxonomy" id="4795"/>
    <lineage>
        <taxon>Eukaryota</taxon>
        <taxon>Sar</taxon>
        <taxon>Stramenopiles</taxon>
        <taxon>Oomycota</taxon>
        <taxon>Peronosporomycetes</taxon>
        <taxon>Peronosporales</taxon>
        <taxon>Peronosporaceae</taxon>
        <taxon>Phytophthora</taxon>
    </lineage>
</organism>
<dbReference type="OrthoDB" id="90030at2759"/>
<sequence>MANPSRSEELQCLHARAAEICANTVSARSRAVYRNSYARFIVWLLTIRTSVNTDDANSIIFDRLPTDQKLLRTAVSMALDGDISQPPLSFQALGAEDFVVWLLTLCTTTGTQLSYSALNTHRAGLFNLFRVYKEGMSKALERGLSDHFKGLKRSIAEKTAAGSGQSMKVGKDPLQFDLYKFLCSSMLTDTSLEMVFSRTYRVVPQDHLGRDLGGMVPAAAAFVTKQGSDPVVGRHVTKAGQRDRTWMSIGRAGLYSCR</sequence>
<name>A0A225WCM8_9STRA</name>
<accession>A0A225WCM8</accession>
<dbReference type="Proteomes" id="UP000198211">
    <property type="component" value="Unassembled WGS sequence"/>
</dbReference>
<protein>
    <submittedName>
        <fullName evidence="1">Uncharacterized protein</fullName>
    </submittedName>
</protein>
<keyword evidence="2" id="KW-1185">Reference proteome</keyword>
<evidence type="ECO:0000313" key="1">
    <source>
        <dbReference type="EMBL" id="OWZ14747.1"/>
    </source>
</evidence>
<comment type="caution">
    <text evidence="1">The sequence shown here is derived from an EMBL/GenBank/DDBJ whole genome shotgun (WGS) entry which is preliminary data.</text>
</comment>
<dbReference type="EMBL" id="NBNE01001271">
    <property type="protein sequence ID" value="OWZ14747.1"/>
    <property type="molecule type" value="Genomic_DNA"/>
</dbReference>